<dbReference type="AlphaFoldDB" id="A0AAN6WTD4"/>
<sequence>MGRKVSSSNFLIVSVDPSETSSAVQSRRAAEQSKLLSFVQQKRRFRETRKPAERWTKFSSVLVLGDETSSQTAAQNPDPAHKSSKKASLLLPLASLYAPIKGNATDPFHATVAGETVPNDLAFSILRVSTEFPKRTDLAESFAPAWTVLNPRVLARHDAFFQKMARYALQDPVLYHATFASAASFMAWNYGHLDRTRPPEYFIGNAIQAIRERLADPTLEINDWLIVSIFTLAMTQYWQDVPELWSRCPPGYVAATKYRDPIGTKTRMHLRAVLGLVDQMGGWQRFSPYVVEVIIKADIYIALKEGIASSPLKASWDPGPVPPLVSGESRQRTDTLPRLGQALLRIPMHPDLHAMVVDIRDFVRIAENAWEDMTAKNQPQMNPELGEWLFKRYAAFKYRLMTFEGLEGQDLCILLAAQIFLFNASTDNEIVMGCFGEGLHIAIAAASSFGDNTFDQGLMLWCLCTAAMTASPGASRDAFFDNLGSLPDLPATVEAYSERLELYLFMPKRHTPLLSQMVDKLNIHRRSRLSASTD</sequence>
<evidence type="ECO:0000313" key="2">
    <source>
        <dbReference type="Proteomes" id="UP001302126"/>
    </source>
</evidence>
<accession>A0AAN6WTD4</accession>
<comment type="caution">
    <text evidence="1">The sequence shown here is derived from an EMBL/GenBank/DDBJ whole genome shotgun (WGS) entry which is preliminary data.</text>
</comment>
<dbReference type="PANTHER" id="PTHR37540">
    <property type="entry name" value="TRANSCRIPTION FACTOR (ACR-2), PUTATIVE-RELATED-RELATED"/>
    <property type="match status" value="1"/>
</dbReference>
<proteinExistence type="predicted"/>
<keyword evidence="2" id="KW-1185">Reference proteome</keyword>
<evidence type="ECO:0000313" key="1">
    <source>
        <dbReference type="EMBL" id="KAK4185952.1"/>
    </source>
</evidence>
<dbReference type="EMBL" id="MU864435">
    <property type="protein sequence ID" value="KAK4185952.1"/>
    <property type="molecule type" value="Genomic_DNA"/>
</dbReference>
<gene>
    <name evidence="1" type="ORF">QBC35DRAFT_453707</name>
</gene>
<protein>
    <submittedName>
        <fullName evidence="1">Uncharacterized protein</fullName>
    </submittedName>
</protein>
<name>A0AAN6WTD4_9PEZI</name>
<dbReference type="Proteomes" id="UP001302126">
    <property type="component" value="Unassembled WGS sequence"/>
</dbReference>
<organism evidence="1 2">
    <name type="scientific">Podospora australis</name>
    <dbReference type="NCBI Taxonomy" id="1536484"/>
    <lineage>
        <taxon>Eukaryota</taxon>
        <taxon>Fungi</taxon>
        <taxon>Dikarya</taxon>
        <taxon>Ascomycota</taxon>
        <taxon>Pezizomycotina</taxon>
        <taxon>Sordariomycetes</taxon>
        <taxon>Sordariomycetidae</taxon>
        <taxon>Sordariales</taxon>
        <taxon>Podosporaceae</taxon>
        <taxon>Podospora</taxon>
    </lineage>
</organism>
<dbReference type="PANTHER" id="PTHR37540:SF5">
    <property type="entry name" value="TRANSCRIPTION FACTOR DOMAIN-CONTAINING PROTEIN"/>
    <property type="match status" value="1"/>
</dbReference>
<reference evidence="1" key="1">
    <citation type="journal article" date="2023" name="Mol. Phylogenet. Evol.">
        <title>Genome-scale phylogeny and comparative genomics of the fungal order Sordariales.</title>
        <authorList>
            <person name="Hensen N."/>
            <person name="Bonometti L."/>
            <person name="Westerberg I."/>
            <person name="Brannstrom I.O."/>
            <person name="Guillou S."/>
            <person name="Cros-Aarteil S."/>
            <person name="Calhoun S."/>
            <person name="Haridas S."/>
            <person name="Kuo A."/>
            <person name="Mondo S."/>
            <person name="Pangilinan J."/>
            <person name="Riley R."/>
            <person name="LaButti K."/>
            <person name="Andreopoulos B."/>
            <person name="Lipzen A."/>
            <person name="Chen C."/>
            <person name="Yan M."/>
            <person name="Daum C."/>
            <person name="Ng V."/>
            <person name="Clum A."/>
            <person name="Steindorff A."/>
            <person name="Ohm R.A."/>
            <person name="Martin F."/>
            <person name="Silar P."/>
            <person name="Natvig D.O."/>
            <person name="Lalanne C."/>
            <person name="Gautier V."/>
            <person name="Ament-Velasquez S.L."/>
            <person name="Kruys A."/>
            <person name="Hutchinson M.I."/>
            <person name="Powell A.J."/>
            <person name="Barry K."/>
            <person name="Miller A.N."/>
            <person name="Grigoriev I.V."/>
            <person name="Debuchy R."/>
            <person name="Gladieux P."/>
            <person name="Hiltunen Thoren M."/>
            <person name="Johannesson H."/>
        </authorList>
    </citation>
    <scope>NUCLEOTIDE SEQUENCE</scope>
    <source>
        <strain evidence="1">PSN309</strain>
    </source>
</reference>
<reference evidence="1" key="2">
    <citation type="submission" date="2023-05" db="EMBL/GenBank/DDBJ databases">
        <authorList>
            <consortium name="Lawrence Berkeley National Laboratory"/>
            <person name="Steindorff A."/>
            <person name="Hensen N."/>
            <person name="Bonometti L."/>
            <person name="Westerberg I."/>
            <person name="Brannstrom I.O."/>
            <person name="Guillou S."/>
            <person name="Cros-Aarteil S."/>
            <person name="Calhoun S."/>
            <person name="Haridas S."/>
            <person name="Kuo A."/>
            <person name="Mondo S."/>
            <person name="Pangilinan J."/>
            <person name="Riley R."/>
            <person name="Labutti K."/>
            <person name="Andreopoulos B."/>
            <person name="Lipzen A."/>
            <person name="Chen C."/>
            <person name="Yanf M."/>
            <person name="Daum C."/>
            <person name="Ng V."/>
            <person name="Clum A."/>
            <person name="Ohm R."/>
            <person name="Martin F."/>
            <person name="Silar P."/>
            <person name="Natvig D."/>
            <person name="Lalanne C."/>
            <person name="Gautier V."/>
            <person name="Ament-Velasquez S.L."/>
            <person name="Kruys A."/>
            <person name="Hutchinson M.I."/>
            <person name="Powell A.J."/>
            <person name="Barry K."/>
            <person name="Miller A.N."/>
            <person name="Grigoriev I.V."/>
            <person name="Debuchy R."/>
            <person name="Gladieux P."/>
            <person name="Thoren M.H."/>
            <person name="Johannesson H."/>
        </authorList>
    </citation>
    <scope>NUCLEOTIDE SEQUENCE</scope>
    <source>
        <strain evidence="1">PSN309</strain>
    </source>
</reference>